<reference evidence="6 7" key="1">
    <citation type="submission" date="2015-03" db="EMBL/GenBank/DDBJ databases">
        <title>Caedibacter varicaedens, whole genome shotgun sequence.</title>
        <authorList>
            <person name="Suzuki H."/>
            <person name="Dapper A.L."/>
            <person name="Gibson A.K."/>
            <person name="Jackson C."/>
            <person name="Lee H."/>
            <person name="Pejaver V.R."/>
            <person name="Doak T."/>
            <person name="Lynch M."/>
        </authorList>
    </citation>
    <scope>NUCLEOTIDE SEQUENCE [LARGE SCALE GENOMIC DNA]</scope>
</reference>
<dbReference type="GO" id="GO:1904680">
    <property type="term" value="F:peptide transmembrane transporter activity"/>
    <property type="evidence" value="ECO:0007669"/>
    <property type="project" value="TreeGrafter"/>
</dbReference>
<dbReference type="Pfam" id="PF00496">
    <property type="entry name" value="SBP_bac_5"/>
    <property type="match status" value="1"/>
</dbReference>
<dbReference type="Gene3D" id="3.10.105.10">
    <property type="entry name" value="Dipeptide-binding Protein, Domain 3"/>
    <property type="match status" value="1"/>
</dbReference>
<evidence type="ECO:0000256" key="4">
    <source>
        <dbReference type="SAM" id="SignalP"/>
    </source>
</evidence>
<evidence type="ECO:0000256" key="1">
    <source>
        <dbReference type="ARBA" id="ARBA00004418"/>
    </source>
</evidence>
<dbReference type="STRING" id="1629334.Cva_00353"/>
<dbReference type="CDD" id="cd08497">
    <property type="entry name" value="MbnE-like"/>
    <property type="match status" value="1"/>
</dbReference>
<evidence type="ECO:0000313" key="7">
    <source>
        <dbReference type="Proteomes" id="UP000036771"/>
    </source>
</evidence>
<comment type="similarity">
    <text evidence="2">Belongs to the bacterial solute-binding protein 5 family.</text>
</comment>
<keyword evidence="3 4" id="KW-0732">Signal</keyword>
<dbReference type="EMBL" id="BBVC01000015">
    <property type="protein sequence ID" value="GAO97716.1"/>
    <property type="molecule type" value="Genomic_DNA"/>
</dbReference>
<dbReference type="Proteomes" id="UP000036771">
    <property type="component" value="Unassembled WGS sequence"/>
</dbReference>
<evidence type="ECO:0000256" key="3">
    <source>
        <dbReference type="ARBA" id="ARBA00022729"/>
    </source>
</evidence>
<dbReference type="InterPro" id="IPR039424">
    <property type="entry name" value="SBP_5"/>
</dbReference>
<dbReference type="PANTHER" id="PTHR30290:SF64">
    <property type="entry name" value="ABC TRANSPORTER PERIPLASMIC BINDING PROTEIN"/>
    <property type="match status" value="1"/>
</dbReference>
<dbReference type="GO" id="GO:0042884">
    <property type="term" value="P:microcin transport"/>
    <property type="evidence" value="ECO:0007669"/>
    <property type="project" value="TreeGrafter"/>
</dbReference>
<dbReference type="InterPro" id="IPR000914">
    <property type="entry name" value="SBP_5_dom"/>
</dbReference>
<dbReference type="PIRSF" id="PIRSF002741">
    <property type="entry name" value="MppA"/>
    <property type="match status" value="1"/>
</dbReference>
<protein>
    <submittedName>
        <fullName evidence="6">Oligopeptide-binding protein AppA</fullName>
    </submittedName>
</protein>
<dbReference type="Gene3D" id="3.40.190.10">
    <property type="entry name" value="Periplasmic binding protein-like II"/>
    <property type="match status" value="1"/>
</dbReference>
<accession>A0A0K8MB34</accession>
<feature type="domain" description="Solute-binding protein family 5" evidence="5">
    <location>
        <begin position="106"/>
        <end position="514"/>
    </location>
</feature>
<dbReference type="PANTHER" id="PTHR30290">
    <property type="entry name" value="PERIPLASMIC BINDING COMPONENT OF ABC TRANSPORTER"/>
    <property type="match status" value="1"/>
</dbReference>
<dbReference type="GO" id="GO:0015833">
    <property type="term" value="P:peptide transport"/>
    <property type="evidence" value="ECO:0007669"/>
    <property type="project" value="TreeGrafter"/>
</dbReference>
<gene>
    <name evidence="6" type="primary">appA_1</name>
    <name evidence="6" type="ORF">Cva_00353</name>
</gene>
<keyword evidence="7" id="KW-1185">Reference proteome</keyword>
<dbReference type="GO" id="GO:0030288">
    <property type="term" value="C:outer membrane-bounded periplasmic space"/>
    <property type="evidence" value="ECO:0007669"/>
    <property type="project" value="TreeGrafter"/>
</dbReference>
<comment type="subcellular location">
    <subcellularLocation>
        <location evidence="1">Periplasm</location>
    </subcellularLocation>
</comment>
<comment type="caution">
    <text evidence="6">The sequence shown here is derived from an EMBL/GenBank/DDBJ whole genome shotgun (WGS) entry which is preliminary data.</text>
</comment>
<dbReference type="SUPFAM" id="SSF53850">
    <property type="entry name" value="Periplasmic binding protein-like II"/>
    <property type="match status" value="1"/>
</dbReference>
<evidence type="ECO:0000313" key="6">
    <source>
        <dbReference type="EMBL" id="GAO97716.1"/>
    </source>
</evidence>
<name>A0A0K8MB34_9PROT</name>
<dbReference type="InterPro" id="IPR030678">
    <property type="entry name" value="Peptide/Ni-bd"/>
</dbReference>
<dbReference type="GO" id="GO:0043190">
    <property type="term" value="C:ATP-binding cassette (ABC) transporter complex"/>
    <property type="evidence" value="ECO:0007669"/>
    <property type="project" value="InterPro"/>
</dbReference>
<feature type="signal peptide" evidence="4">
    <location>
        <begin position="1"/>
        <end position="24"/>
    </location>
</feature>
<dbReference type="AlphaFoldDB" id="A0A0K8MB34"/>
<evidence type="ECO:0000259" key="5">
    <source>
        <dbReference type="Pfam" id="PF00496"/>
    </source>
</evidence>
<feature type="chain" id="PRO_5005512625" evidence="4">
    <location>
        <begin position="25"/>
        <end position="602"/>
    </location>
</feature>
<evidence type="ECO:0000256" key="2">
    <source>
        <dbReference type="ARBA" id="ARBA00005695"/>
    </source>
</evidence>
<sequence precursor="true">MMKKIFFLLSFLVLTFLYCFECRAEGTHGISMHGDLKYPKDFKHFDYVNPDAPKGGKIKFPVVGTYNTLNPFVLKGTPPAGLSLYSERLVYEHLMSRAADEPFSLYGMIAETAEMAPDRSSIIFNLNPQAKWADGQPITAEDVIFSHKTLKEKGPPNLQLYYSKVERVEKLSERAVKFVFKPQSEGGYDPEAPMLLALMTVLPKHALEGRDFEKLTMEPILGSGPYTIAEVKPGHSIRYKRRPDYWGANLPVNRGRFNFDEIHFEYYRNGKVEFEAFKVGQVDVRSEQEPKEYDFAAAKDGRVIKVEYEHARPVGMKGFVFNTRRDFFADPRVRQALTYAFDFEWLNRTLFKNSYKRTESYFANTTLACHGLPQGEELALLALYKNELPPELFQTEFHLPVGGSQNQMRDNLKKATELLKEAGWVIKKGVLTHQKTGKPFKFEILLYRADDEKIALSFLRNLKHLGISATIRTLDSAQFENRIRDYDYDMTIWLWGHTMSPGTEQQYYWGSKGADEPGNRNAPGIKSVAIDALCEKLVAARDRAGLTTAIHALDRALLWGYYTIPLYHTNKIYLAYWNKFGHPDINPDVGLYFSNWWSTEKR</sequence>
<organism evidence="6 7">
    <name type="scientific">Caedimonas varicaedens</name>
    <dbReference type="NCBI Taxonomy" id="1629334"/>
    <lineage>
        <taxon>Bacteria</taxon>
        <taxon>Pseudomonadati</taxon>
        <taxon>Pseudomonadota</taxon>
        <taxon>Alphaproteobacteria</taxon>
        <taxon>Holosporales</taxon>
        <taxon>Caedimonadaceae</taxon>
        <taxon>Caedimonas</taxon>
    </lineage>
</organism>
<proteinExistence type="inferred from homology"/>